<accession>A0ACC8XFE2</accession>
<gene>
    <name evidence="1" type="ORF">AN640_07625</name>
</gene>
<proteinExistence type="predicted"/>
<comment type="caution">
    <text evidence="1">The sequence shown here is derived from an EMBL/GenBank/DDBJ whole genome shotgun (WGS) entry which is preliminary data.</text>
</comment>
<evidence type="ECO:0000313" key="2">
    <source>
        <dbReference type="Proteomes" id="UP000188637"/>
    </source>
</evidence>
<dbReference type="EMBL" id="LJHD01000196">
    <property type="protein sequence ID" value="ONI42116.1"/>
    <property type="molecule type" value="Genomic_DNA"/>
</dbReference>
<sequence>MKFIIVLIIGAVVFGTGVTFISDDINEAEATIAYKAPTLLDEITYKFEDTSTYKVRYTFEQVSHLRELGLEKDKIVELQQDGQNYDYVLVNLGIHSLIEEGVDQAESFIEGLIKKHN</sequence>
<evidence type="ECO:0000313" key="1">
    <source>
        <dbReference type="EMBL" id="ONI42116.1"/>
    </source>
</evidence>
<dbReference type="Proteomes" id="UP000188637">
    <property type="component" value="Unassembled WGS sequence"/>
</dbReference>
<keyword evidence="2" id="KW-1185">Reference proteome</keyword>
<protein>
    <submittedName>
        <fullName evidence="1">Uncharacterized protein</fullName>
    </submittedName>
</protein>
<organism evidence="1 2">
    <name type="scientific">Candidatus Epulonipiscium fishelsonii</name>
    <dbReference type="NCBI Taxonomy" id="77094"/>
    <lineage>
        <taxon>Bacteria</taxon>
        <taxon>Bacillati</taxon>
        <taxon>Bacillota</taxon>
        <taxon>Clostridia</taxon>
        <taxon>Lachnospirales</taxon>
        <taxon>Lachnospiraceae</taxon>
        <taxon>Candidatus Epulonipiscium</taxon>
    </lineage>
</organism>
<reference evidence="1" key="1">
    <citation type="submission" date="2016-08" db="EMBL/GenBank/DDBJ databases">
        <authorList>
            <person name="Ngugi D.K."/>
            <person name="Miyake S."/>
            <person name="Stingl U."/>
        </authorList>
    </citation>
    <scope>NUCLEOTIDE SEQUENCE</scope>
    <source>
        <strain evidence="1">SCG-D08WGA-EpuloA1</strain>
    </source>
</reference>
<name>A0ACC8XFE2_9FIRM</name>